<keyword evidence="4 10" id="KW-0813">Transport</keyword>
<dbReference type="PROSITE" id="PS00153">
    <property type="entry name" value="ATPASE_GAMMA"/>
    <property type="match status" value="1"/>
</dbReference>
<evidence type="ECO:0000256" key="4">
    <source>
        <dbReference type="ARBA" id="ARBA00022448"/>
    </source>
</evidence>
<dbReference type="Gene3D" id="1.10.287.80">
    <property type="entry name" value="ATP synthase, gamma subunit, helix hairpin domain"/>
    <property type="match status" value="2"/>
</dbReference>
<dbReference type="CDD" id="cd12151">
    <property type="entry name" value="F1-ATPase_gamma"/>
    <property type="match status" value="1"/>
</dbReference>
<dbReference type="InterPro" id="IPR035968">
    <property type="entry name" value="ATP_synth_F1_ATPase_gsu"/>
</dbReference>
<keyword evidence="9 10" id="KW-0066">ATP synthesis</keyword>
<reference evidence="11 12" key="1">
    <citation type="journal article" date="2016" name="Nat. Commun.">
        <title>Thousands of microbial genomes shed light on interconnected biogeochemical processes in an aquifer system.</title>
        <authorList>
            <person name="Anantharaman K."/>
            <person name="Brown C.T."/>
            <person name="Hug L.A."/>
            <person name="Sharon I."/>
            <person name="Castelle C.J."/>
            <person name="Probst A.J."/>
            <person name="Thomas B.C."/>
            <person name="Singh A."/>
            <person name="Wilkins M.J."/>
            <person name="Karaoz U."/>
            <person name="Brodie E.L."/>
            <person name="Williams K.H."/>
            <person name="Hubbard S.S."/>
            <person name="Banfield J.F."/>
        </authorList>
    </citation>
    <scope>NUCLEOTIDE SEQUENCE [LARGE SCALE GENOMIC DNA]</scope>
</reference>
<evidence type="ECO:0000256" key="9">
    <source>
        <dbReference type="ARBA" id="ARBA00023310"/>
    </source>
</evidence>
<dbReference type="SUPFAM" id="SSF52943">
    <property type="entry name" value="ATP synthase (F1-ATPase), gamma subunit"/>
    <property type="match status" value="1"/>
</dbReference>
<keyword evidence="8 10" id="KW-0139">CF(1)</keyword>
<evidence type="ECO:0000256" key="6">
    <source>
        <dbReference type="ARBA" id="ARBA00023065"/>
    </source>
</evidence>
<dbReference type="EMBL" id="MFFW01000042">
    <property type="protein sequence ID" value="OGF23958.1"/>
    <property type="molecule type" value="Genomic_DNA"/>
</dbReference>
<dbReference type="HAMAP" id="MF_00815">
    <property type="entry name" value="ATP_synth_gamma_bact"/>
    <property type="match status" value="1"/>
</dbReference>
<dbReference type="GO" id="GO:0045259">
    <property type="term" value="C:proton-transporting ATP synthase complex"/>
    <property type="evidence" value="ECO:0007669"/>
    <property type="project" value="UniProtKB-KW"/>
</dbReference>
<evidence type="ECO:0000256" key="5">
    <source>
        <dbReference type="ARBA" id="ARBA00022781"/>
    </source>
</evidence>
<dbReference type="NCBIfam" id="TIGR01146">
    <property type="entry name" value="ATPsyn_F1gamma"/>
    <property type="match status" value="1"/>
</dbReference>
<dbReference type="GO" id="GO:0046933">
    <property type="term" value="F:proton-transporting ATP synthase activity, rotational mechanism"/>
    <property type="evidence" value="ECO:0007669"/>
    <property type="project" value="UniProtKB-UniRule"/>
</dbReference>
<evidence type="ECO:0000256" key="7">
    <source>
        <dbReference type="ARBA" id="ARBA00023136"/>
    </source>
</evidence>
<comment type="subcellular location">
    <subcellularLocation>
        <location evidence="10">Cell membrane</location>
        <topology evidence="10">Peripheral membrane protein</topology>
    </subcellularLocation>
    <subcellularLocation>
        <location evidence="2">Membrane</location>
        <topology evidence="2">Peripheral membrane protein</topology>
    </subcellularLocation>
</comment>
<organism evidence="11 12">
    <name type="scientific">Candidatus Falkowbacteria bacterium RIFCSPLOWO2_02_FULL_45_21</name>
    <dbReference type="NCBI Taxonomy" id="1797989"/>
    <lineage>
        <taxon>Bacteria</taxon>
        <taxon>Candidatus Falkowiibacteriota</taxon>
    </lineage>
</organism>
<protein>
    <recommendedName>
        <fullName evidence="10">ATP synthase gamma chain</fullName>
    </recommendedName>
    <alternativeName>
        <fullName evidence="10">ATP synthase F1 sector gamma subunit</fullName>
    </alternativeName>
    <alternativeName>
        <fullName evidence="10">F-ATPase gamma subunit</fullName>
    </alternativeName>
</protein>
<evidence type="ECO:0000256" key="2">
    <source>
        <dbReference type="ARBA" id="ARBA00004170"/>
    </source>
</evidence>
<accession>A0A1F5SB57</accession>
<dbReference type="InterPro" id="IPR023632">
    <property type="entry name" value="ATP_synth_F1_gsu_CS"/>
</dbReference>
<dbReference type="STRING" id="1797989.A3H66_01450"/>
<dbReference type="AlphaFoldDB" id="A0A1F5SB57"/>
<evidence type="ECO:0000313" key="12">
    <source>
        <dbReference type="Proteomes" id="UP000178783"/>
    </source>
</evidence>
<dbReference type="GO" id="GO:0042777">
    <property type="term" value="P:proton motive force-driven plasma membrane ATP synthesis"/>
    <property type="evidence" value="ECO:0007669"/>
    <property type="project" value="UniProtKB-UniRule"/>
</dbReference>
<evidence type="ECO:0000256" key="3">
    <source>
        <dbReference type="ARBA" id="ARBA00007681"/>
    </source>
</evidence>
<dbReference type="GO" id="GO:0005886">
    <property type="term" value="C:plasma membrane"/>
    <property type="evidence" value="ECO:0007669"/>
    <property type="project" value="UniProtKB-SubCell"/>
</dbReference>
<evidence type="ECO:0000256" key="10">
    <source>
        <dbReference type="HAMAP-Rule" id="MF_00815"/>
    </source>
</evidence>
<dbReference type="Gene3D" id="3.40.1380.10">
    <property type="match status" value="1"/>
</dbReference>
<keyword evidence="7 10" id="KW-0472">Membrane</keyword>
<dbReference type="InterPro" id="IPR000131">
    <property type="entry name" value="ATP_synth_F1_gsu"/>
</dbReference>
<proteinExistence type="inferred from homology"/>
<comment type="function">
    <text evidence="1 10">Produces ATP from ADP in the presence of a proton gradient across the membrane. The gamma chain is believed to be important in regulating ATPase activity and the flow of protons through the CF(0) complex.</text>
</comment>
<dbReference type="GO" id="GO:0005524">
    <property type="term" value="F:ATP binding"/>
    <property type="evidence" value="ECO:0007669"/>
    <property type="project" value="UniProtKB-UniRule"/>
</dbReference>
<dbReference type="PANTHER" id="PTHR11693">
    <property type="entry name" value="ATP SYNTHASE GAMMA CHAIN"/>
    <property type="match status" value="1"/>
</dbReference>
<dbReference type="Pfam" id="PF00231">
    <property type="entry name" value="ATP-synt"/>
    <property type="match status" value="1"/>
</dbReference>
<evidence type="ECO:0000313" key="11">
    <source>
        <dbReference type="EMBL" id="OGF23958.1"/>
    </source>
</evidence>
<comment type="caution">
    <text evidence="11">The sequence shown here is derived from an EMBL/GenBank/DDBJ whole genome shotgun (WGS) entry which is preliminary data.</text>
</comment>
<keyword evidence="10" id="KW-1003">Cell membrane</keyword>
<dbReference type="PANTHER" id="PTHR11693:SF22">
    <property type="entry name" value="ATP SYNTHASE SUBUNIT GAMMA, MITOCHONDRIAL"/>
    <property type="match status" value="1"/>
</dbReference>
<evidence type="ECO:0000256" key="1">
    <source>
        <dbReference type="ARBA" id="ARBA00003456"/>
    </source>
</evidence>
<keyword evidence="5 10" id="KW-0375">Hydrogen ion transport</keyword>
<keyword evidence="6 10" id="KW-0406">Ion transport</keyword>
<comment type="similarity">
    <text evidence="3 10">Belongs to the ATPase gamma chain family.</text>
</comment>
<dbReference type="Proteomes" id="UP000178783">
    <property type="component" value="Unassembled WGS sequence"/>
</dbReference>
<name>A0A1F5SB57_9BACT</name>
<sequence length="343" mass="37896">MANTRDIKKRIKSIGNTKKITRAMEMVSAAKMRKAIEAVLRTRSYANLSWATVLNLARANGQDGRPPHPLLDAVSAGSAQAKRGGVKKVAVVLITSNRGLCGGFNSVIIKKVLESIRKHSEPHPNPLLRKEREQAGGVSHEFILLGKKGQAVYKNFNFPVTADFPKLDYINEVGEVIPVARMIIKDYLSGQYDKVMVAYTDFINAAKQLPRVKQLLPIDITTADEYLGVVGQDPRLGLNKELIEEKEKKHLQSGQFKYEYIFEPSPEEVLNEMLPRLIEIQLFQALLESNASEQSARRLAMHQATEAATDMAGELTLSYNKARQAGVTSEIAEISAGANALAE</sequence>
<comment type="subunit">
    <text evidence="10">F-type ATPases have 2 components, CF(1) - the catalytic core - and CF(0) - the membrane proton channel. CF(1) has five subunits: alpha(3), beta(3), gamma(1), delta(1), epsilon(1). CF(0) has three main subunits: a, b and c.</text>
</comment>
<evidence type="ECO:0000256" key="8">
    <source>
        <dbReference type="ARBA" id="ARBA00023196"/>
    </source>
</evidence>
<gene>
    <name evidence="10" type="primary">atpG</name>
    <name evidence="11" type="ORF">A3H66_01450</name>
</gene>
<dbReference type="PRINTS" id="PR00126">
    <property type="entry name" value="ATPASEGAMMA"/>
</dbReference>